<dbReference type="KEGG" id="osn:115225726"/>
<dbReference type="GO" id="GO:0005737">
    <property type="term" value="C:cytoplasm"/>
    <property type="evidence" value="ECO:0007669"/>
    <property type="project" value="TreeGrafter"/>
</dbReference>
<dbReference type="InterPro" id="IPR008271">
    <property type="entry name" value="Ser/Thr_kinase_AS"/>
</dbReference>
<dbReference type="Pfam" id="PF00069">
    <property type="entry name" value="Pkinase"/>
    <property type="match status" value="1"/>
</dbReference>
<keyword evidence="2" id="KW-1185">Reference proteome</keyword>
<gene>
    <name evidence="3" type="primary">LOC115225726</name>
</gene>
<dbReference type="CDD" id="cd00180">
    <property type="entry name" value="PKc"/>
    <property type="match status" value="1"/>
</dbReference>
<dbReference type="Proteomes" id="UP000515154">
    <property type="component" value="Linkage group LG28"/>
</dbReference>
<dbReference type="RefSeq" id="XP_029652513.1">
    <property type="nucleotide sequence ID" value="XM_029796653.2"/>
</dbReference>
<evidence type="ECO:0000259" key="1">
    <source>
        <dbReference type="PROSITE" id="PS50011"/>
    </source>
</evidence>
<dbReference type="Gene3D" id="3.30.200.20">
    <property type="entry name" value="Phosphorylase Kinase, domain 1"/>
    <property type="match status" value="1"/>
</dbReference>
<organism evidence="2 3">
    <name type="scientific">Octopus sinensis</name>
    <name type="common">East Asian common octopus</name>
    <dbReference type="NCBI Taxonomy" id="2607531"/>
    <lineage>
        <taxon>Eukaryota</taxon>
        <taxon>Metazoa</taxon>
        <taxon>Spiralia</taxon>
        <taxon>Lophotrochozoa</taxon>
        <taxon>Mollusca</taxon>
        <taxon>Cephalopoda</taxon>
        <taxon>Coleoidea</taxon>
        <taxon>Octopodiformes</taxon>
        <taxon>Octopoda</taxon>
        <taxon>Incirrata</taxon>
        <taxon>Octopodidae</taxon>
        <taxon>Octopus</taxon>
    </lineage>
</organism>
<evidence type="ECO:0000313" key="2">
    <source>
        <dbReference type="Proteomes" id="UP000515154"/>
    </source>
</evidence>
<dbReference type="GO" id="GO:0004674">
    <property type="term" value="F:protein serine/threonine kinase activity"/>
    <property type="evidence" value="ECO:0007669"/>
    <property type="project" value="InterPro"/>
</dbReference>
<dbReference type="PANTHER" id="PTHR24348">
    <property type="entry name" value="SERINE/THREONINE-PROTEIN KINASE UNC-51-RELATED"/>
    <property type="match status" value="1"/>
</dbReference>
<dbReference type="InterPro" id="IPR011009">
    <property type="entry name" value="Kinase-like_dom_sf"/>
</dbReference>
<dbReference type="PROSITE" id="PS50011">
    <property type="entry name" value="PROTEIN_KINASE_DOM"/>
    <property type="match status" value="1"/>
</dbReference>
<dbReference type="AlphaFoldDB" id="A0A6P7TLT5"/>
<name>A0A6P7TLT5_9MOLL</name>
<sequence length="429" mass="49091">MEEQVKYSMIIDLKSKNLPDVIEVPPTDVKNEAEVNPAPAVDTSDRNIVNLGVVRRNVPDGRHSYKNLLHGSTDDILRLLEHRMQYPDTAVVLKEELCLEDGYLTQGSFTPGGFATSVDLCLDFRSSRNYVRKEIRRSKFKAREVEHLCRLNSPNISKILGFCVKSDCYEILLEYCGMDLHSAMKMEWNPIIDQHLESFITQIAEAIYHCNHQNIFHLDIKPQNICVYAYQNGIQLKLTDFGASKNANNEFFGEGVTLMYAAPEIHYDCCKKFLLQCDRNSEKYQGVLDITQHFCSKYHTCSVTEKCDLFSVGLVCLFIKCKNDPWKLLIKQVEYCIPKMYSRYPNIMKGLVQDDWGDLASLISSLLTGDPSERCSVNEIFVFMKKLMDSQQEMDVPNGTQVVNEVNAVQPMEDDSQNLPNIPNMDLLF</sequence>
<dbReference type="InterPro" id="IPR000719">
    <property type="entry name" value="Prot_kinase_dom"/>
</dbReference>
<dbReference type="SMART" id="SM00220">
    <property type="entry name" value="S_TKc"/>
    <property type="match status" value="1"/>
</dbReference>
<dbReference type="PROSITE" id="PS00108">
    <property type="entry name" value="PROTEIN_KINASE_ST"/>
    <property type="match status" value="1"/>
</dbReference>
<evidence type="ECO:0000313" key="3">
    <source>
        <dbReference type="RefSeq" id="XP_029652513.1"/>
    </source>
</evidence>
<dbReference type="GO" id="GO:0005524">
    <property type="term" value="F:ATP binding"/>
    <property type="evidence" value="ECO:0007669"/>
    <property type="project" value="InterPro"/>
</dbReference>
<proteinExistence type="predicted"/>
<accession>A0A6P7TLT5</accession>
<feature type="domain" description="Protein kinase" evidence="1">
    <location>
        <begin position="103"/>
        <end position="387"/>
    </location>
</feature>
<dbReference type="GO" id="GO:0010506">
    <property type="term" value="P:regulation of autophagy"/>
    <property type="evidence" value="ECO:0007669"/>
    <property type="project" value="InterPro"/>
</dbReference>
<protein>
    <submittedName>
        <fullName evidence="3">Calcium-dependent protein kinase 2</fullName>
    </submittedName>
</protein>
<keyword evidence="3" id="KW-0418">Kinase</keyword>
<dbReference type="InterPro" id="IPR045269">
    <property type="entry name" value="Atg1-like"/>
</dbReference>
<dbReference type="Gene3D" id="1.10.510.10">
    <property type="entry name" value="Transferase(Phosphotransferase) domain 1"/>
    <property type="match status" value="1"/>
</dbReference>
<dbReference type="GO" id="GO:0006914">
    <property type="term" value="P:autophagy"/>
    <property type="evidence" value="ECO:0007669"/>
    <property type="project" value="UniProtKB-ARBA"/>
</dbReference>
<dbReference type="SUPFAM" id="SSF56112">
    <property type="entry name" value="Protein kinase-like (PK-like)"/>
    <property type="match status" value="1"/>
</dbReference>
<keyword evidence="3" id="KW-0808">Transferase</keyword>
<reference evidence="3" key="1">
    <citation type="submission" date="2025-08" db="UniProtKB">
        <authorList>
            <consortium name="RefSeq"/>
        </authorList>
    </citation>
    <scope>IDENTIFICATION</scope>
</reference>